<evidence type="ECO:0000313" key="3">
    <source>
        <dbReference type="EMBL" id="KAJ6987936.1"/>
    </source>
</evidence>
<evidence type="ECO:0000313" key="2">
    <source>
        <dbReference type="EMBL" id="KAJ6986449.1"/>
    </source>
</evidence>
<sequence>MPPYQSSSQDADFRDLIVITQASIMPWLPLLFHFKPGLDVGEGLARQSGQIIINLVTCLCMLGSFLSPQVSVMDDRTRSARVSSSRPNFLGE</sequence>
<dbReference type="Proteomes" id="UP001164929">
    <property type="component" value="Chromosome 8"/>
</dbReference>
<comment type="caution">
    <text evidence="3">The sequence shown here is derived from an EMBL/GenBank/DDBJ whole genome shotgun (WGS) entry which is preliminary data.</text>
</comment>
<proteinExistence type="predicted"/>
<gene>
    <name evidence="2" type="ORF">NC653_019832</name>
    <name evidence="3" type="ORF">NC653_021007</name>
</gene>
<accession>A0AAD6QD44</accession>
<reference evidence="3" key="1">
    <citation type="journal article" date="2023" name="Mol. Ecol. Resour.">
        <title>Chromosome-level genome assembly of a triploid poplar Populus alba 'Berolinensis'.</title>
        <authorList>
            <person name="Chen S."/>
            <person name="Yu Y."/>
            <person name="Wang X."/>
            <person name="Wang S."/>
            <person name="Zhang T."/>
            <person name="Zhou Y."/>
            <person name="He R."/>
            <person name="Meng N."/>
            <person name="Wang Y."/>
            <person name="Liu W."/>
            <person name="Liu Z."/>
            <person name="Liu J."/>
            <person name="Guo Q."/>
            <person name="Huang H."/>
            <person name="Sederoff R.R."/>
            <person name="Wang G."/>
            <person name="Qu G."/>
            <person name="Chen S."/>
        </authorList>
    </citation>
    <scope>NUCLEOTIDE SEQUENCE</scope>
    <source>
        <strain evidence="3">SC-2020</strain>
    </source>
</reference>
<dbReference type="AlphaFoldDB" id="A0AAD6QD44"/>
<keyword evidence="1" id="KW-0812">Transmembrane</keyword>
<keyword evidence="1" id="KW-0472">Membrane</keyword>
<dbReference type="EMBL" id="JAQIZT010000008">
    <property type="protein sequence ID" value="KAJ6986449.1"/>
    <property type="molecule type" value="Genomic_DNA"/>
</dbReference>
<name>A0AAD6QD44_9ROSI</name>
<keyword evidence="4" id="KW-1185">Reference proteome</keyword>
<keyword evidence="1" id="KW-1133">Transmembrane helix</keyword>
<protein>
    <submittedName>
        <fullName evidence="3">Uncharacterized protein</fullName>
    </submittedName>
</protein>
<feature type="transmembrane region" description="Helical" evidence="1">
    <location>
        <begin position="51"/>
        <end position="72"/>
    </location>
</feature>
<organism evidence="3 4">
    <name type="scientific">Populus alba x Populus x berolinensis</name>
    <dbReference type="NCBI Taxonomy" id="444605"/>
    <lineage>
        <taxon>Eukaryota</taxon>
        <taxon>Viridiplantae</taxon>
        <taxon>Streptophyta</taxon>
        <taxon>Embryophyta</taxon>
        <taxon>Tracheophyta</taxon>
        <taxon>Spermatophyta</taxon>
        <taxon>Magnoliopsida</taxon>
        <taxon>eudicotyledons</taxon>
        <taxon>Gunneridae</taxon>
        <taxon>Pentapetalae</taxon>
        <taxon>rosids</taxon>
        <taxon>fabids</taxon>
        <taxon>Malpighiales</taxon>
        <taxon>Salicaceae</taxon>
        <taxon>Saliceae</taxon>
        <taxon>Populus</taxon>
    </lineage>
</organism>
<evidence type="ECO:0000313" key="4">
    <source>
        <dbReference type="Proteomes" id="UP001164929"/>
    </source>
</evidence>
<dbReference type="EMBL" id="JAQIZT010000008">
    <property type="protein sequence ID" value="KAJ6987936.1"/>
    <property type="molecule type" value="Genomic_DNA"/>
</dbReference>
<evidence type="ECO:0000256" key="1">
    <source>
        <dbReference type="SAM" id="Phobius"/>
    </source>
</evidence>